<dbReference type="Proteomes" id="UP000321947">
    <property type="component" value="Unassembled WGS sequence"/>
</dbReference>
<dbReference type="OrthoDB" id="1932595at2759"/>
<evidence type="ECO:0000313" key="4">
    <source>
        <dbReference type="Proteomes" id="UP000321393"/>
    </source>
</evidence>
<feature type="region of interest" description="Disordered" evidence="1">
    <location>
        <begin position="392"/>
        <end position="426"/>
    </location>
</feature>
<dbReference type="PANTHER" id="PTHR10775">
    <property type="entry name" value="OS08G0208400 PROTEIN"/>
    <property type="match status" value="1"/>
</dbReference>
<dbReference type="InterPro" id="IPR004242">
    <property type="entry name" value="Transposase_21"/>
</dbReference>
<proteinExistence type="predicted"/>
<evidence type="ECO:0000313" key="2">
    <source>
        <dbReference type="EMBL" id="KAA0067094.1"/>
    </source>
</evidence>
<accession>A0A5D3DS98</accession>
<reference evidence="4 5" key="1">
    <citation type="submission" date="2019-08" db="EMBL/GenBank/DDBJ databases">
        <title>Draft genome sequences of two oriental melons (Cucumis melo L. var makuwa).</title>
        <authorList>
            <person name="Kwon S.-Y."/>
        </authorList>
    </citation>
    <scope>NUCLEOTIDE SEQUENCE [LARGE SCALE GENOMIC DNA]</scope>
    <source>
        <strain evidence="5">cv. Chang Bougi</strain>
        <strain evidence="4">cv. SW 3</strain>
        <tissue evidence="3">Leaf</tissue>
    </source>
</reference>
<dbReference type="EMBL" id="SSTD01003480">
    <property type="protein sequence ID" value="TYK26329.1"/>
    <property type="molecule type" value="Genomic_DNA"/>
</dbReference>
<sequence>MQEMFEFKLELIRGCGTTSTDYWNTPYYTEWVYHRESLSFKGTENFKEGTNSNPFDEETSSRQFNEEDDMFGMLNDLQVPIKQEEETEKRRLEDEMSMNVGVDIDEDRTNIFQDLLNEAQFVDLQHCPTYGDARWGGSTLILNILILLMIHETCFDLASDGFNPFGQMSTSYRWSTKGYQTCPICMSARSSFRIRGRISFMDNRHYLPKNHVWHRSRLHEGKVKRRAPPMVTNGHEILEQLDQLKFPVMSKHPSVQDKKRKRALNWTKRSIFFVLRYWSRLLLRHKLDVMHIEKNVSDNLVGIMPYQHNNFLETDTMFLASSVGENAGLSSQPLATPTPTPRRRLQCRLLDLGCHVTINGHISMIIAPGAKKAISPHAVRFRQAIESNAGTPVRANLEGSQPLSGDEIYDQMSGRQPGYSEGLSWGPKPKACKMTSASSSTTSCSHSAIEIEI</sequence>
<dbReference type="EMBL" id="SSTE01000699">
    <property type="protein sequence ID" value="KAA0067094.1"/>
    <property type="molecule type" value="Genomic_DNA"/>
</dbReference>
<evidence type="ECO:0000313" key="3">
    <source>
        <dbReference type="EMBL" id="TYK26329.1"/>
    </source>
</evidence>
<dbReference type="Proteomes" id="UP000321393">
    <property type="component" value="Unassembled WGS sequence"/>
</dbReference>
<gene>
    <name evidence="3" type="ORF">E5676_scaffold14G001130</name>
    <name evidence="2" type="ORF">E6C27_scaffold38G001500</name>
</gene>
<evidence type="ECO:0008006" key="6">
    <source>
        <dbReference type="Google" id="ProtNLM"/>
    </source>
</evidence>
<organism evidence="3 5">
    <name type="scientific">Cucumis melo var. makuwa</name>
    <name type="common">Oriental melon</name>
    <dbReference type="NCBI Taxonomy" id="1194695"/>
    <lineage>
        <taxon>Eukaryota</taxon>
        <taxon>Viridiplantae</taxon>
        <taxon>Streptophyta</taxon>
        <taxon>Embryophyta</taxon>
        <taxon>Tracheophyta</taxon>
        <taxon>Spermatophyta</taxon>
        <taxon>Magnoliopsida</taxon>
        <taxon>eudicotyledons</taxon>
        <taxon>Gunneridae</taxon>
        <taxon>Pentapetalae</taxon>
        <taxon>rosids</taxon>
        <taxon>fabids</taxon>
        <taxon>Cucurbitales</taxon>
        <taxon>Cucurbitaceae</taxon>
        <taxon>Benincaseae</taxon>
        <taxon>Cucumis</taxon>
    </lineage>
</organism>
<evidence type="ECO:0000313" key="5">
    <source>
        <dbReference type="Proteomes" id="UP000321947"/>
    </source>
</evidence>
<dbReference type="AlphaFoldDB" id="A0A5D3DS98"/>
<protein>
    <recommendedName>
        <fullName evidence="6">CACTA en-spm transposon protein</fullName>
    </recommendedName>
</protein>
<dbReference type="Pfam" id="PF02992">
    <property type="entry name" value="Transposase_21"/>
    <property type="match status" value="1"/>
</dbReference>
<dbReference type="PANTHER" id="PTHR10775:SF185">
    <property type="entry name" value="OS08G0208400 PROTEIN"/>
    <property type="match status" value="1"/>
</dbReference>
<name>A0A5D3DS98_CUCMM</name>
<comment type="caution">
    <text evidence="3">The sequence shown here is derived from an EMBL/GenBank/DDBJ whole genome shotgun (WGS) entry which is preliminary data.</text>
</comment>
<evidence type="ECO:0000256" key="1">
    <source>
        <dbReference type="SAM" id="MobiDB-lite"/>
    </source>
</evidence>